<dbReference type="GO" id="GO:0006261">
    <property type="term" value="P:DNA-templated DNA replication"/>
    <property type="evidence" value="ECO:0007669"/>
    <property type="project" value="TreeGrafter"/>
</dbReference>
<dbReference type="InterPro" id="IPR011047">
    <property type="entry name" value="Quinoprotein_ADH-like_sf"/>
</dbReference>
<dbReference type="GO" id="GO:0003682">
    <property type="term" value="F:chromatin binding"/>
    <property type="evidence" value="ECO:0007669"/>
    <property type="project" value="TreeGrafter"/>
</dbReference>
<dbReference type="Gene3D" id="2.130.10.10">
    <property type="entry name" value="YVTN repeat-like/Quinoprotein amine dehydrogenase"/>
    <property type="match status" value="1"/>
</dbReference>
<evidence type="ECO:0000256" key="5">
    <source>
        <dbReference type="PROSITE-ProRule" id="PRU00221"/>
    </source>
</evidence>
<dbReference type="EMBL" id="QOKY01000197">
    <property type="protein sequence ID" value="RMZ53583.1"/>
    <property type="molecule type" value="Genomic_DNA"/>
</dbReference>
<feature type="domain" description="WDHD1 first WD40" evidence="9">
    <location>
        <begin position="11"/>
        <end position="298"/>
    </location>
</feature>
<evidence type="ECO:0000313" key="10">
    <source>
        <dbReference type="EMBL" id="RMZ53583.1"/>
    </source>
</evidence>
<feature type="region of interest" description="Disordered" evidence="6">
    <location>
        <begin position="800"/>
        <end position="855"/>
    </location>
</feature>
<dbReference type="InterPro" id="IPR048591">
    <property type="entry name" value="WDHD1/CFT4_hel"/>
</dbReference>
<dbReference type="InterPro" id="IPR001680">
    <property type="entry name" value="WD40_rpt"/>
</dbReference>
<feature type="domain" description="WDHD1/CFT4 helical bundle" evidence="8">
    <location>
        <begin position="744"/>
        <end position="800"/>
    </location>
</feature>
<protein>
    <submittedName>
        <fullName evidence="10">Uncharacterized protein</fullName>
    </submittedName>
</protein>
<evidence type="ECO:0000313" key="11">
    <source>
        <dbReference type="Proteomes" id="UP000279271"/>
    </source>
</evidence>
<dbReference type="GO" id="GO:0000278">
    <property type="term" value="P:mitotic cell cycle"/>
    <property type="evidence" value="ECO:0007669"/>
    <property type="project" value="TreeGrafter"/>
</dbReference>
<organism evidence="10 11">
    <name type="scientific">Auxenochlorella protothecoides</name>
    <name type="common">Green microalga</name>
    <name type="synonym">Chlorella protothecoides</name>
    <dbReference type="NCBI Taxonomy" id="3075"/>
    <lineage>
        <taxon>Eukaryota</taxon>
        <taxon>Viridiplantae</taxon>
        <taxon>Chlorophyta</taxon>
        <taxon>core chlorophytes</taxon>
        <taxon>Trebouxiophyceae</taxon>
        <taxon>Chlorellales</taxon>
        <taxon>Chlorellaceae</taxon>
        <taxon>Auxenochlorella</taxon>
    </lineage>
</organism>
<dbReference type="InterPro" id="IPR022100">
    <property type="entry name" value="WDHD1/CFT4_beta-prop_2nd"/>
</dbReference>
<evidence type="ECO:0000256" key="6">
    <source>
        <dbReference type="SAM" id="MobiDB-lite"/>
    </source>
</evidence>
<dbReference type="PROSITE" id="PS50294">
    <property type="entry name" value="WD_REPEATS_REGION"/>
    <property type="match status" value="1"/>
</dbReference>
<sequence>MSKSLEFAKHHGEGRGCVAFAPAGGPGAGLLVTTGADGRLAIRNAQAVQIEQASNPIAPGEAAGAHRLAVAPGVVAVLQDSAAKAFTLPDLSSPRLLAGGVLPLRALALSPSGATLAVAGDDPGIRLLAVGSSAVLRTLASAPYTRGLAYDPEGAYLASMGADGNLTVWDIESGRPVFSKKGLASKVDILSRQLCEPAWHPDGGSLLAAPGQDGEVVVYERLSWRQTAVLSLAHGSSQRLVAFSPNGLYLAAADEDDYVRVVALQGGQALGARLLPGAAACLTWHPSSNALLLATETGDDARGEFTRWNGVVPEDQPGPHEVLDVASAAASLGAAPGSILEGGDDDVEEGSLPSDSGPDEPAHGRRRGAGRFRFPPRAPPPQAAFQPGSTRPDRSGRSYLCFNALGTLTLRREPGGGAGVIETSFHDTARHRRRVPLITDHLGFSLGHLGTQGVVLASPATEDAPSTITFRPHEGWAANSDCTKALPEGEEALCVASGDTFFAAATSARLLRIFSLSGLQLCVLCLAGPAVTLTAGGDSLAVVWHAQRPDADGTQHLRYSTYAVAAGAELAQGALPLTPGSTLVWAGFTPEGQLAAQDSAGEVRVAGLRWGAWAPLFSAEAARQGGEHFWLVECGLREVQCVVLAGAEEPGVSVGTAPRPTLSSLPTRPGLLAGGSGAAQEEERFRCLWEREAAQDQAALDAARRAEDQARRGEGEAEGELPRNPRAIGPSWKPPAAAATLRSLRLLAELAKADRCARCLELAQQMHTVAAVEGAVRLATHFKAIALADRLSLVLEERMDTGAESQEPQPSPIGGGALLPRSQAQGPATLKRKGAAAGEDAAPNPFSRRPKPAQA</sequence>
<gene>
    <name evidence="10" type="ORF">APUTEX25_003405</name>
</gene>
<dbReference type="GO" id="GO:0043596">
    <property type="term" value="C:nuclear replication fork"/>
    <property type="evidence" value="ECO:0007669"/>
    <property type="project" value="TreeGrafter"/>
</dbReference>
<keyword evidence="4" id="KW-0539">Nucleus</keyword>
<evidence type="ECO:0000256" key="3">
    <source>
        <dbReference type="ARBA" id="ARBA00022737"/>
    </source>
</evidence>
<feature type="repeat" description="WD" evidence="5">
    <location>
        <begin position="148"/>
        <end position="179"/>
    </location>
</feature>
<evidence type="ECO:0000259" key="9">
    <source>
        <dbReference type="Pfam" id="PF24817"/>
    </source>
</evidence>
<proteinExistence type="predicted"/>
<dbReference type="Pfam" id="PF20946">
    <property type="entry name" value="Ctf4_C"/>
    <property type="match status" value="1"/>
</dbReference>
<dbReference type="PANTHER" id="PTHR19932">
    <property type="entry name" value="WD REPEAT AND HMG-BOX DNA BINDING PROTEIN"/>
    <property type="match status" value="1"/>
</dbReference>
<dbReference type="PROSITE" id="PS50082">
    <property type="entry name" value="WD_REPEATS_2"/>
    <property type="match status" value="1"/>
</dbReference>
<feature type="compositionally biased region" description="Basic and acidic residues" evidence="6">
    <location>
        <begin position="702"/>
        <end position="723"/>
    </location>
</feature>
<dbReference type="Pfam" id="PF24817">
    <property type="entry name" value="WD40_WDHD1_1st"/>
    <property type="match status" value="1"/>
</dbReference>
<feature type="region of interest" description="Disordered" evidence="6">
    <location>
        <begin position="335"/>
        <end position="397"/>
    </location>
</feature>
<dbReference type="AlphaFoldDB" id="A0A3M7KSS4"/>
<reference evidence="11" key="1">
    <citation type="journal article" date="2018" name="Algal Res.">
        <title>Characterization of plant carbon substrate utilization by Auxenochlorella protothecoides.</title>
        <authorList>
            <person name="Vogler B.W."/>
            <person name="Starkenburg S.R."/>
            <person name="Sudasinghe N."/>
            <person name="Schambach J.Y."/>
            <person name="Rollin J.A."/>
            <person name="Pattathil S."/>
            <person name="Barry A.N."/>
        </authorList>
    </citation>
    <scope>NUCLEOTIDE SEQUENCE [LARGE SCALE GENOMIC DNA]</scope>
    <source>
        <strain evidence="11">UTEX 25</strain>
    </source>
</reference>
<keyword evidence="3" id="KW-0677">Repeat</keyword>
<name>A0A3M7KSS4_AUXPR</name>
<dbReference type="PROSITE" id="PS00678">
    <property type="entry name" value="WD_REPEATS_1"/>
    <property type="match status" value="1"/>
</dbReference>
<accession>A0A3M7KSS4</accession>
<evidence type="ECO:0000259" key="7">
    <source>
        <dbReference type="Pfam" id="PF12341"/>
    </source>
</evidence>
<dbReference type="InterPro" id="IPR015943">
    <property type="entry name" value="WD40/YVTN_repeat-like_dom_sf"/>
</dbReference>
<feature type="region of interest" description="Disordered" evidence="6">
    <location>
        <begin position="699"/>
        <end position="732"/>
    </location>
</feature>
<evidence type="ECO:0000256" key="4">
    <source>
        <dbReference type="ARBA" id="ARBA00023242"/>
    </source>
</evidence>
<keyword evidence="2 5" id="KW-0853">WD repeat</keyword>
<dbReference type="Proteomes" id="UP000279271">
    <property type="component" value="Unassembled WGS sequence"/>
</dbReference>
<dbReference type="SMART" id="SM00320">
    <property type="entry name" value="WD40"/>
    <property type="match status" value="5"/>
</dbReference>
<comment type="subcellular location">
    <subcellularLocation>
        <location evidence="1">Nucleus</location>
    </subcellularLocation>
</comment>
<dbReference type="GO" id="GO:0006281">
    <property type="term" value="P:DNA repair"/>
    <property type="evidence" value="ECO:0007669"/>
    <property type="project" value="TreeGrafter"/>
</dbReference>
<dbReference type="PANTHER" id="PTHR19932:SF10">
    <property type="entry name" value="WD REPEAT AND HMG-BOX DNA-BINDING PROTEIN 1"/>
    <property type="match status" value="1"/>
</dbReference>
<dbReference type="InterPro" id="IPR019775">
    <property type="entry name" value="WD40_repeat_CS"/>
</dbReference>
<dbReference type="InterPro" id="IPR057646">
    <property type="entry name" value="WD40_WDHD1_1st"/>
</dbReference>
<evidence type="ECO:0000256" key="2">
    <source>
        <dbReference type="ARBA" id="ARBA00022574"/>
    </source>
</evidence>
<feature type="domain" description="WDHD1/CFT4 second beta-propeller" evidence="7">
    <location>
        <begin position="384"/>
        <end position="666"/>
    </location>
</feature>
<evidence type="ECO:0000256" key="1">
    <source>
        <dbReference type="ARBA" id="ARBA00004123"/>
    </source>
</evidence>
<dbReference type="Pfam" id="PF12341">
    <property type="entry name" value="Mcl1_mid"/>
    <property type="match status" value="1"/>
</dbReference>
<comment type="caution">
    <text evidence="10">The sequence shown here is derived from an EMBL/GenBank/DDBJ whole genome shotgun (WGS) entry which is preliminary data.</text>
</comment>
<dbReference type="SUPFAM" id="SSF50998">
    <property type="entry name" value="Quinoprotein alcohol dehydrogenase-like"/>
    <property type="match status" value="1"/>
</dbReference>
<evidence type="ECO:0000259" key="8">
    <source>
        <dbReference type="Pfam" id="PF20946"/>
    </source>
</evidence>